<dbReference type="Gene3D" id="3.40.50.300">
    <property type="entry name" value="P-loop containing nucleotide triphosphate hydrolases"/>
    <property type="match status" value="1"/>
</dbReference>
<evidence type="ECO:0000259" key="1">
    <source>
        <dbReference type="Pfam" id="PF07693"/>
    </source>
</evidence>
<keyword evidence="3" id="KW-1185">Reference proteome</keyword>
<protein>
    <submittedName>
        <fullName evidence="2">P-loop NTPase fold protein</fullName>
    </submittedName>
</protein>
<dbReference type="InterPro" id="IPR027417">
    <property type="entry name" value="P-loop_NTPase"/>
</dbReference>
<organism evidence="2 3">
    <name type="scientific">Providencia hangzhouensis</name>
    <dbReference type="NCBI Taxonomy" id="3031799"/>
    <lineage>
        <taxon>Bacteria</taxon>
        <taxon>Pseudomonadati</taxon>
        <taxon>Pseudomonadota</taxon>
        <taxon>Gammaproteobacteria</taxon>
        <taxon>Enterobacterales</taxon>
        <taxon>Morganellaceae</taxon>
        <taxon>Providencia</taxon>
    </lineage>
</organism>
<dbReference type="EMBL" id="CP135052">
    <property type="protein sequence ID" value="WNK22514.1"/>
    <property type="molecule type" value="Genomic_DNA"/>
</dbReference>
<proteinExistence type="predicted"/>
<dbReference type="Pfam" id="PF07693">
    <property type="entry name" value="KAP_NTPase"/>
    <property type="match status" value="1"/>
</dbReference>
<feature type="domain" description="KAP NTPase" evidence="1">
    <location>
        <begin position="7"/>
        <end position="239"/>
    </location>
</feature>
<dbReference type="RefSeq" id="WP_275612208.1">
    <property type="nucleotide sequence ID" value="NZ_CP135052.1"/>
</dbReference>
<sequence length="591" mass="69108">MKNDNSLIYYLNQFCNNNLGYALLINGAWGTGKTFFIKKYMHENKSKNKFIYNSLYNISTNEDLNRIFYNAAHPIMENDSIKHLQNIVKKTVTIALKSASIDIDTNELTTNLKKELDAKEFNKINEKVFIFDDIERCTLPIEMLLGYINNLSEHSDAKVIIIGNECEIRNKEEYLKIKEKSIGKTIEFHSKISESLVVFNDELENKTLKKTISDNIEKLAYCLSTSKTDNFRTVRSFLYESQTLFNLIENKFLSKNSLLSDLIYTHMMIYLEVKNNNLNIDNLLTYEVLSSDNNDLKKKLINHSLYSNDLILNPSLWYNILNNDIIDRDELNNAIQNYLLSTESEPPVWYKLWNYKHIEINNIYNLMSQQLKKIRECQFDDMGELFHISAFLLFMNNEEVLNLNEDKLVNKIKKNISSILRSGKTISFSSIPGVSTITFFGHGVIGEKLDGIQSCFKFLKSEIRKIDNNISMDIIKQIKNELKNDPFSFKNTITSNHNKNHLNLPVLSNINPNNFSNVFIKHTQPNRLNILSAIQFRFHNSKNTQYIEDEKKWLHQVIETFKLKLTNKNINKITKHYLEIFITEFNNILTY</sequence>
<reference evidence="2" key="1">
    <citation type="journal article" date="2023" name="Microbiol. Spectr.">
        <title>Whole-genome sequencing provides insights into a novel species: Providencia hangzhouensis associated with urinary tract infections.</title>
        <authorList>
            <person name="Dong X."/>
            <person name="Yu Y."/>
            <person name="Liu J."/>
            <person name="Cao D."/>
            <person name="Xiang Y."/>
            <person name="Bi K."/>
            <person name="Yuan X."/>
            <person name="Li S."/>
            <person name="Wu T."/>
            <person name="Zhang Y."/>
        </authorList>
    </citation>
    <scope>NUCLEOTIDE SEQUENCE</scope>
    <source>
        <strain evidence="2">PR-310</strain>
    </source>
</reference>
<evidence type="ECO:0000313" key="2">
    <source>
        <dbReference type="EMBL" id="WNK22514.1"/>
    </source>
</evidence>
<accession>A0ABY9Z4Y1</accession>
<evidence type="ECO:0000313" key="3">
    <source>
        <dbReference type="Proteomes" id="UP001163184"/>
    </source>
</evidence>
<name>A0ABY9Z4Y1_9GAMM</name>
<dbReference type="GeneID" id="92275013"/>
<dbReference type="InterPro" id="IPR011646">
    <property type="entry name" value="KAP_P-loop"/>
</dbReference>
<dbReference type="Proteomes" id="UP001163184">
    <property type="component" value="Chromosome"/>
</dbReference>
<gene>
    <name evidence="2" type="ORF">PZ638_11100</name>
</gene>
<dbReference type="SUPFAM" id="SSF52540">
    <property type="entry name" value="P-loop containing nucleoside triphosphate hydrolases"/>
    <property type="match status" value="1"/>
</dbReference>